<dbReference type="Gene3D" id="3.30.70.1890">
    <property type="match status" value="1"/>
</dbReference>
<evidence type="ECO:0000256" key="6">
    <source>
        <dbReference type="PIRSR" id="PIRSR005054-50"/>
    </source>
</evidence>
<dbReference type="AlphaFoldDB" id="A0AB33INZ7"/>
<feature type="domain" description="CRISPR associated protein Cas6 C-terminal" evidence="7">
    <location>
        <begin position="138"/>
        <end position="255"/>
    </location>
</feature>
<protein>
    <recommendedName>
        <fullName evidence="4">CRISPR-associated endoribonuclease</fullName>
    </recommendedName>
</protein>
<dbReference type="CDD" id="cd21140">
    <property type="entry name" value="Cas6_I-like"/>
    <property type="match status" value="1"/>
</dbReference>
<dbReference type="NCBIfam" id="TIGR01877">
    <property type="entry name" value="cas_cas6"/>
    <property type="match status" value="1"/>
</dbReference>
<reference evidence="8" key="1">
    <citation type="submission" date="2024-07" db="EMBL/GenBank/DDBJ databases">
        <title>Complete genome sequence of Prevotella sp. YM-2024 GTC17253.</title>
        <authorList>
            <person name="Hayashi M."/>
            <person name="Muto Y."/>
            <person name="Tanaka K."/>
            <person name="Niwa H."/>
        </authorList>
    </citation>
    <scope>NUCLEOTIDE SEQUENCE</scope>
    <source>
        <strain evidence="8">GTC17253</strain>
    </source>
</reference>
<evidence type="ECO:0000256" key="2">
    <source>
        <dbReference type="ARBA" id="ARBA00022884"/>
    </source>
</evidence>
<organism evidence="8">
    <name type="scientific">Prevotella sp. GTC17253</name>
    <dbReference type="NCBI Taxonomy" id="3236793"/>
    <lineage>
        <taxon>Bacteria</taxon>
        <taxon>Pseudomonadati</taxon>
        <taxon>Bacteroidota</taxon>
        <taxon>Bacteroidia</taxon>
        <taxon>Bacteroidales</taxon>
        <taxon>Prevotellaceae</taxon>
        <taxon>Prevotella</taxon>
    </lineage>
</organism>
<comment type="function">
    <text evidence="4">CRISPR (clustered regularly interspaced short palindromic repeat), is an adaptive immune system that provides protection against mobile genetic elements (viruses, transposable elements and conjugative plasmids). CRISPR clusters contain sequences complementary to antecedent mobile elements and target invading nucleic acids. CRISPR clusters are transcribed and processed into CRISPR RNA (crRNA).</text>
</comment>
<dbReference type="InterPro" id="IPR049435">
    <property type="entry name" value="Cas_Cas6_C"/>
</dbReference>
<dbReference type="PANTHER" id="PTHR36984">
    <property type="entry name" value="CRISPR-ASSOCIATED ENDORIBONUCLEASE CAS6 1"/>
    <property type="match status" value="1"/>
</dbReference>
<feature type="active site" description="Proton donor" evidence="6">
    <location>
        <position position="46"/>
    </location>
</feature>
<evidence type="ECO:0000256" key="5">
    <source>
        <dbReference type="PIRSR" id="PIRSR005054-1"/>
    </source>
</evidence>
<dbReference type="Gene3D" id="3.30.70.1900">
    <property type="match status" value="1"/>
</dbReference>
<dbReference type="GO" id="GO:0016788">
    <property type="term" value="F:hydrolase activity, acting on ester bonds"/>
    <property type="evidence" value="ECO:0007669"/>
    <property type="project" value="InterPro"/>
</dbReference>
<evidence type="ECO:0000256" key="3">
    <source>
        <dbReference type="ARBA" id="ARBA00023118"/>
    </source>
</evidence>
<dbReference type="GO" id="GO:0051607">
    <property type="term" value="P:defense response to virus"/>
    <property type="evidence" value="ECO:0007669"/>
    <property type="project" value="UniProtKB-KW"/>
</dbReference>
<feature type="active site" description="Proton acceptor" evidence="6">
    <location>
        <position position="31"/>
    </location>
</feature>
<dbReference type="InterPro" id="IPR045747">
    <property type="entry name" value="CRISPR-assoc_prot_Cas6_N_sf"/>
</dbReference>
<dbReference type="PIRSF" id="PIRSF005054">
    <property type="entry name" value="PF1131"/>
    <property type="match status" value="1"/>
</dbReference>
<dbReference type="PANTHER" id="PTHR36984:SF1">
    <property type="entry name" value="CRISPR-ASSOCIATED ENDORIBONUCLEASE CAS6 1"/>
    <property type="match status" value="1"/>
</dbReference>
<dbReference type="EMBL" id="AP035785">
    <property type="protein sequence ID" value="BFO71311.1"/>
    <property type="molecule type" value="Genomic_DNA"/>
</dbReference>
<comment type="similarity">
    <text evidence="1 4">Belongs to the CRISPR-associated protein Cas6/Cse3/CasE family.</text>
</comment>
<accession>A0AB33INZ7</accession>
<evidence type="ECO:0000313" key="8">
    <source>
        <dbReference type="EMBL" id="BFO71311.1"/>
    </source>
</evidence>
<feature type="site" description="Transition state stabilizer" evidence="5">
    <location>
        <position position="60"/>
    </location>
</feature>
<gene>
    <name evidence="8" type="primary">cas6</name>
    <name evidence="8" type="ORF">GTC17253_12770</name>
</gene>
<dbReference type="Pfam" id="PF21350">
    <property type="entry name" value="Cas6_I-A"/>
    <property type="match status" value="1"/>
</dbReference>
<evidence type="ECO:0000259" key="7">
    <source>
        <dbReference type="Pfam" id="PF01881"/>
    </source>
</evidence>
<evidence type="ECO:0000256" key="4">
    <source>
        <dbReference type="PIRNR" id="PIRNR005054"/>
    </source>
</evidence>
<keyword evidence="2" id="KW-0694">RNA-binding</keyword>
<dbReference type="GO" id="GO:0003723">
    <property type="term" value="F:RNA binding"/>
    <property type="evidence" value="ECO:0007669"/>
    <property type="project" value="UniProtKB-KW"/>
</dbReference>
<dbReference type="Pfam" id="PF01881">
    <property type="entry name" value="Cas_Cas6_C"/>
    <property type="match status" value="1"/>
</dbReference>
<proteinExistence type="inferred from homology"/>
<name>A0AB33INZ7_9BACT</name>
<evidence type="ECO:0000256" key="1">
    <source>
        <dbReference type="ARBA" id="ARBA00005937"/>
    </source>
</evidence>
<keyword evidence="3" id="KW-0051">Antiviral defense</keyword>
<sequence length="255" mass="29508">MKFKIRLEVLRHRFGNVLPINYQYELSSAIYHILSEADTEYSTWLHENGFESQSDGKRFKLFCFSNLNVPNFRIQRDRLIIESQYVDWYLSFLPENSTQKFIEGVFRNQIFQIGDIYSTVEFAVRDIQILQAIAYEPEMSFGTLSPICVGYHELDTTTTYLSPQSSNYEEALLAGLVSRYEAFYGKPYTGERYCRLRLLSAPKSKLVVIKAHTPQQIKVRGYSYAFTLALPEPLMHIAYESGLGEKTSMGFGMIK</sequence>
<dbReference type="InterPro" id="IPR010156">
    <property type="entry name" value="CRISPR-assoc_prot_Cas6"/>
</dbReference>